<dbReference type="PROSITE" id="PS50097">
    <property type="entry name" value="BTB"/>
    <property type="match status" value="1"/>
</dbReference>
<dbReference type="SUPFAM" id="SSF54695">
    <property type="entry name" value="POZ domain"/>
    <property type="match status" value="1"/>
</dbReference>
<reference evidence="6 7" key="1">
    <citation type="submission" date="2019-09" db="EMBL/GenBank/DDBJ databases">
        <title>A chromosome-level genome assembly of the Chinese tupelo Nyssa sinensis.</title>
        <authorList>
            <person name="Yang X."/>
            <person name="Kang M."/>
            <person name="Yang Y."/>
            <person name="Xiong H."/>
            <person name="Wang M."/>
            <person name="Zhang Z."/>
            <person name="Wang Z."/>
            <person name="Wu H."/>
            <person name="Ma T."/>
            <person name="Liu J."/>
            <person name="Xi Z."/>
        </authorList>
    </citation>
    <scope>NUCLEOTIDE SEQUENCE [LARGE SCALE GENOMIC DNA]</scope>
    <source>
        <strain evidence="6">J267</strain>
        <tissue evidence="6">Leaf</tissue>
    </source>
</reference>
<dbReference type="PROSITE" id="PS51649">
    <property type="entry name" value="NPH3"/>
    <property type="match status" value="1"/>
</dbReference>
<sequence>MKYRSVIPGHEKGPMVTKSLEREKPTCGSVLGGKRNCCVIFPANVSMIAESVERRNNNWFVRTQVASDLMVQVGENSFHLHKLPMVSRSGFLNRLVFERRSGDTNLNISIDNLPGGSGIFELVVMFCYGWKVNLTATNIAPLYCAAHFLEMSDDLEQGNLVSKTEVFLSFVIFSSWKDTFRIFKSFESISSWARDLQILKRCSEAIAWKACTDPGAECLNILPVNAHTSNPKELVNKWWFEDVSFLRIDHFIEVIASIKRKGMKPEIVGSCIAHWTAKWFSRITFKLDNLTHKDHLIQMQRVSIESLVRVLPVEEKSVSCNFLLHLLKMGQIMKIDSELLNKIERRTAFMLESCRAKDLLVKNYGHGDTDYDIGIVIKVVKAYASFVSSNSSSRIFVVGRLVDEYLTQVARNENVRAKDFQSLVEALPNNARYCYDNLYRAIDMYLKAHPSLAEEERSGICRAMEYQKLSQEARNHAMKNDRLPTDVITRFILLEQINMTRSIVAAGSDHRRTKSQEILRARRRVGKGWMNFQKEMKMMKRDVETMKVQLNELQLCRMQLQRHP</sequence>
<feature type="domain" description="NPH3" evidence="5">
    <location>
        <begin position="237"/>
        <end position="498"/>
    </location>
</feature>
<keyword evidence="2" id="KW-0833">Ubl conjugation pathway</keyword>
<name>A0A5J5B4T4_9ASTE</name>
<proteinExistence type="inferred from homology"/>
<accession>A0A5J5B4T4</accession>
<evidence type="ECO:0000256" key="3">
    <source>
        <dbReference type="PROSITE-ProRule" id="PRU00982"/>
    </source>
</evidence>
<evidence type="ECO:0008006" key="8">
    <source>
        <dbReference type="Google" id="ProtNLM"/>
    </source>
</evidence>
<evidence type="ECO:0000313" key="6">
    <source>
        <dbReference type="EMBL" id="KAA8536882.1"/>
    </source>
</evidence>
<keyword evidence="7" id="KW-1185">Reference proteome</keyword>
<dbReference type="EMBL" id="CM018039">
    <property type="protein sequence ID" value="KAA8536882.1"/>
    <property type="molecule type" value="Genomic_DNA"/>
</dbReference>
<comment type="similarity">
    <text evidence="3">Belongs to the NPH3 family.</text>
</comment>
<dbReference type="Proteomes" id="UP000325577">
    <property type="component" value="Linkage Group LG16"/>
</dbReference>
<gene>
    <name evidence="6" type="ORF">F0562_029360</name>
</gene>
<dbReference type="GO" id="GO:0016567">
    <property type="term" value="P:protein ubiquitination"/>
    <property type="evidence" value="ECO:0007669"/>
    <property type="project" value="UniProtKB-UniPathway"/>
</dbReference>
<comment type="pathway">
    <text evidence="1">Protein modification; protein ubiquitination.</text>
</comment>
<dbReference type="AlphaFoldDB" id="A0A5J5B4T4"/>
<dbReference type="UniPathway" id="UPA00143"/>
<dbReference type="InterPro" id="IPR011333">
    <property type="entry name" value="SKP1/BTB/POZ_sf"/>
</dbReference>
<evidence type="ECO:0000313" key="7">
    <source>
        <dbReference type="Proteomes" id="UP000325577"/>
    </source>
</evidence>
<dbReference type="InterPro" id="IPR000210">
    <property type="entry name" value="BTB/POZ_dom"/>
</dbReference>
<organism evidence="6 7">
    <name type="scientific">Nyssa sinensis</name>
    <dbReference type="NCBI Taxonomy" id="561372"/>
    <lineage>
        <taxon>Eukaryota</taxon>
        <taxon>Viridiplantae</taxon>
        <taxon>Streptophyta</taxon>
        <taxon>Embryophyta</taxon>
        <taxon>Tracheophyta</taxon>
        <taxon>Spermatophyta</taxon>
        <taxon>Magnoliopsida</taxon>
        <taxon>eudicotyledons</taxon>
        <taxon>Gunneridae</taxon>
        <taxon>Pentapetalae</taxon>
        <taxon>asterids</taxon>
        <taxon>Cornales</taxon>
        <taxon>Nyssaceae</taxon>
        <taxon>Nyssa</taxon>
    </lineage>
</organism>
<evidence type="ECO:0000256" key="2">
    <source>
        <dbReference type="ARBA" id="ARBA00022786"/>
    </source>
</evidence>
<dbReference type="OrthoDB" id="624345at2759"/>
<protein>
    <recommendedName>
        <fullName evidence="8">NPH3 domain-containing protein</fullName>
    </recommendedName>
</protein>
<feature type="domain" description="BTB" evidence="4">
    <location>
        <begin position="67"/>
        <end position="136"/>
    </location>
</feature>
<dbReference type="Pfam" id="PF00651">
    <property type="entry name" value="BTB"/>
    <property type="match status" value="1"/>
</dbReference>
<dbReference type="Gene3D" id="3.30.710.10">
    <property type="entry name" value="Potassium Channel Kv1.1, Chain A"/>
    <property type="match status" value="1"/>
</dbReference>
<dbReference type="InterPro" id="IPR027356">
    <property type="entry name" value="NPH3_dom"/>
</dbReference>
<evidence type="ECO:0000259" key="4">
    <source>
        <dbReference type="PROSITE" id="PS50097"/>
    </source>
</evidence>
<dbReference type="InterPro" id="IPR043454">
    <property type="entry name" value="NPH3/RPT2-like"/>
</dbReference>
<evidence type="ECO:0000259" key="5">
    <source>
        <dbReference type="PROSITE" id="PS51649"/>
    </source>
</evidence>
<dbReference type="Pfam" id="PF03000">
    <property type="entry name" value="NPH3"/>
    <property type="match status" value="1"/>
</dbReference>
<dbReference type="PANTHER" id="PTHR32370">
    <property type="entry name" value="OS12G0117600 PROTEIN"/>
    <property type="match status" value="1"/>
</dbReference>
<evidence type="ECO:0000256" key="1">
    <source>
        <dbReference type="ARBA" id="ARBA00004906"/>
    </source>
</evidence>